<proteinExistence type="inferred from homology"/>
<dbReference type="Gene3D" id="1.10.30.10">
    <property type="entry name" value="High mobility group box domain"/>
    <property type="match status" value="1"/>
</dbReference>
<evidence type="ECO:0000313" key="8">
    <source>
        <dbReference type="EMBL" id="KIM29253.1"/>
    </source>
</evidence>
<dbReference type="AlphaFoldDB" id="A0A0C2WSZ2"/>
<sequence>MPKEAKPKREKASAKSKKDPNAPKKALSPYMFFTQEYREKIKEENPGIGFGEVAKKLGAKWKSMSDEEKEPYVEKHQADKKRAEEAKEAYESKGKGTAASGDDDDDE</sequence>
<evidence type="ECO:0000256" key="1">
    <source>
        <dbReference type="ARBA" id="ARBA00023125"/>
    </source>
</evidence>
<dbReference type="PROSITE" id="PS50118">
    <property type="entry name" value="HMG_BOX_2"/>
    <property type="match status" value="1"/>
</dbReference>
<feature type="compositionally biased region" description="Basic and acidic residues" evidence="6">
    <location>
        <begin position="63"/>
        <end position="94"/>
    </location>
</feature>
<dbReference type="InterPro" id="IPR009071">
    <property type="entry name" value="HMG_box_dom"/>
</dbReference>
<evidence type="ECO:0000256" key="5">
    <source>
        <dbReference type="PROSITE-ProRule" id="PRU00267"/>
    </source>
</evidence>
<feature type="DNA-binding region" description="HMG box" evidence="5">
    <location>
        <begin position="23"/>
        <end position="91"/>
    </location>
</feature>
<feature type="region of interest" description="Disordered" evidence="6">
    <location>
        <begin position="1"/>
        <end position="29"/>
    </location>
</feature>
<dbReference type="GO" id="GO:0003677">
    <property type="term" value="F:DNA binding"/>
    <property type="evidence" value="ECO:0007669"/>
    <property type="project" value="UniProtKB-UniRule"/>
</dbReference>
<dbReference type="FunFam" id="1.10.30.10:FF:000016">
    <property type="entry name" value="FACT complex subunit SSRP1"/>
    <property type="match status" value="1"/>
</dbReference>
<dbReference type="EMBL" id="KN824289">
    <property type="protein sequence ID" value="KIM29253.1"/>
    <property type="molecule type" value="Genomic_DNA"/>
</dbReference>
<evidence type="ECO:0000256" key="2">
    <source>
        <dbReference type="ARBA" id="ARBA00023242"/>
    </source>
</evidence>
<comment type="similarity">
    <text evidence="3">Belongs to the NHP6 family.</text>
</comment>
<evidence type="ECO:0000259" key="7">
    <source>
        <dbReference type="PROSITE" id="PS50118"/>
    </source>
</evidence>
<feature type="compositionally biased region" description="Basic and acidic residues" evidence="6">
    <location>
        <begin position="1"/>
        <end position="22"/>
    </location>
</feature>
<keyword evidence="2 5" id="KW-0539">Nucleus</keyword>
<evidence type="ECO:0000256" key="3">
    <source>
        <dbReference type="ARBA" id="ARBA00043963"/>
    </source>
</evidence>
<dbReference type="Proteomes" id="UP000054097">
    <property type="component" value="Unassembled WGS sequence"/>
</dbReference>
<dbReference type="SMART" id="SM00398">
    <property type="entry name" value="HMG"/>
    <property type="match status" value="1"/>
</dbReference>
<dbReference type="STRING" id="933852.A0A0C2WSZ2"/>
<feature type="domain" description="HMG box" evidence="7">
    <location>
        <begin position="23"/>
        <end position="91"/>
    </location>
</feature>
<evidence type="ECO:0000256" key="4">
    <source>
        <dbReference type="ARBA" id="ARBA00064996"/>
    </source>
</evidence>
<feature type="region of interest" description="Disordered" evidence="6">
    <location>
        <begin position="61"/>
        <end position="107"/>
    </location>
</feature>
<dbReference type="PRINTS" id="PR00886">
    <property type="entry name" value="HIGHMOBLTY12"/>
</dbReference>
<keyword evidence="9" id="KW-1185">Reference proteome</keyword>
<reference evidence="8 9" key="1">
    <citation type="submission" date="2014-04" db="EMBL/GenBank/DDBJ databases">
        <authorList>
            <consortium name="DOE Joint Genome Institute"/>
            <person name="Kuo A."/>
            <person name="Zuccaro A."/>
            <person name="Kohler A."/>
            <person name="Nagy L.G."/>
            <person name="Floudas D."/>
            <person name="Copeland A."/>
            <person name="Barry K.W."/>
            <person name="Cichocki N."/>
            <person name="Veneault-Fourrey C."/>
            <person name="LaButti K."/>
            <person name="Lindquist E.A."/>
            <person name="Lipzen A."/>
            <person name="Lundell T."/>
            <person name="Morin E."/>
            <person name="Murat C."/>
            <person name="Sun H."/>
            <person name="Tunlid A."/>
            <person name="Henrissat B."/>
            <person name="Grigoriev I.V."/>
            <person name="Hibbett D.S."/>
            <person name="Martin F."/>
            <person name="Nordberg H.P."/>
            <person name="Cantor M.N."/>
            <person name="Hua S.X."/>
        </authorList>
    </citation>
    <scope>NUCLEOTIDE SEQUENCE [LARGE SCALE GENOMIC DNA]</scope>
    <source>
        <strain evidence="8 9">MAFF 305830</strain>
    </source>
</reference>
<accession>A0A0C2WSZ2</accession>
<dbReference type="GO" id="GO:0005634">
    <property type="term" value="C:nucleus"/>
    <property type="evidence" value="ECO:0007669"/>
    <property type="project" value="UniProtKB-UniRule"/>
</dbReference>
<name>A0A0C2WSZ2_SERVB</name>
<dbReference type="SUPFAM" id="SSF47095">
    <property type="entry name" value="HMG-box"/>
    <property type="match status" value="1"/>
</dbReference>
<dbReference type="HOGENOM" id="CLU_082854_10_0_1"/>
<evidence type="ECO:0000256" key="6">
    <source>
        <dbReference type="SAM" id="MobiDB-lite"/>
    </source>
</evidence>
<dbReference type="OrthoDB" id="1919336at2759"/>
<dbReference type="InterPro" id="IPR050342">
    <property type="entry name" value="HMGB"/>
</dbReference>
<dbReference type="Pfam" id="PF00505">
    <property type="entry name" value="HMG_box"/>
    <property type="match status" value="1"/>
</dbReference>
<gene>
    <name evidence="8" type="ORF">M408DRAFT_328926</name>
</gene>
<evidence type="ECO:0000313" key="9">
    <source>
        <dbReference type="Proteomes" id="UP000054097"/>
    </source>
</evidence>
<protein>
    <recommendedName>
        <fullName evidence="7">HMG box domain-containing protein</fullName>
    </recommendedName>
</protein>
<comment type="subunit">
    <text evidence="4">Weakly associates with the stable SPT16-POB3 heterodimer to form the FACT complex.</text>
</comment>
<keyword evidence="1 5" id="KW-0238">DNA-binding</keyword>
<organism evidence="8 9">
    <name type="scientific">Serendipita vermifera MAFF 305830</name>
    <dbReference type="NCBI Taxonomy" id="933852"/>
    <lineage>
        <taxon>Eukaryota</taxon>
        <taxon>Fungi</taxon>
        <taxon>Dikarya</taxon>
        <taxon>Basidiomycota</taxon>
        <taxon>Agaricomycotina</taxon>
        <taxon>Agaricomycetes</taxon>
        <taxon>Sebacinales</taxon>
        <taxon>Serendipitaceae</taxon>
        <taxon>Serendipita</taxon>
    </lineage>
</organism>
<dbReference type="PANTHER" id="PTHR48112:SF22">
    <property type="entry name" value="MITOCHONDRIAL TRANSCRIPTION FACTOR A, ISOFORM B"/>
    <property type="match status" value="1"/>
</dbReference>
<dbReference type="PANTHER" id="PTHR48112">
    <property type="entry name" value="HIGH MOBILITY GROUP PROTEIN DSP1"/>
    <property type="match status" value="1"/>
</dbReference>
<reference evidence="9" key="2">
    <citation type="submission" date="2015-01" db="EMBL/GenBank/DDBJ databases">
        <title>Evolutionary Origins and Diversification of the Mycorrhizal Mutualists.</title>
        <authorList>
            <consortium name="DOE Joint Genome Institute"/>
            <consortium name="Mycorrhizal Genomics Consortium"/>
            <person name="Kohler A."/>
            <person name="Kuo A."/>
            <person name="Nagy L.G."/>
            <person name="Floudas D."/>
            <person name="Copeland A."/>
            <person name="Barry K.W."/>
            <person name="Cichocki N."/>
            <person name="Veneault-Fourrey C."/>
            <person name="LaButti K."/>
            <person name="Lindquist E.A."/>
            <person name="Lipzen A."/>
            <person name="Lundell T."/>
            <person name="Morin E."/>
            <person name="Murat C."/>
            <person name="Riley R."/>
            <person name="Ohm R."/>
            <person name="Sun H."/>
            <person name="Tunlid A."/>
            <person name="Henrissat B."/>
            <person name="Grigoriev I.V."/>
            <person name="Hibbett D.S."/>
            <person name="Martin F."/>
        </authorList>
    </citation>
    <scope>NUCLEOTIDE SEQUENCE [LARGE SCALE GENOMIC DNA]</scope>
    <source>
        <strain evidence="9">MAFF 305830</strain>
    </source>
</reference>
<dbReference type="InterPro" id="IPR036910">
    <property type="entry name" value="HMG_box_dom_sf"/>
</dbReference>